<sequence length="189" mass="21974">MNEEGSTLDSIGFIPMAKKLKVFRVSEEDLTGHNKNRFTPLCDVVTVETVEEVREKEEGVILEMLKVQPFHDHCYTTVFGERKNSDDVHQLIRRFEQEEDRKNLSFTWSLSDYPFISNKIMILAESPLNEKGQKPMPILFLRHRSPDENVPMVSKEEIIDLGEDKEEPDEMMSLMLKDYPKTKPLQGQS</sequence>
<dbReference type="AlphaFoldDB" id="A0A9D4R174"/>
<protein>
    <submittedName>
        <fullName evidence="1">Uncharacterized protein</fullName>
    </submittedName>
</protein>
<accession>A0A9D4R174</accession>
<reference evidence="1" key="2">
    <citation type="submission" date="2020-11" db="EMBL/GenBank/DDBJ databases">
        <authorList>
            <person name="McCartney M.A."/>
            <person name="Auch B."/>
            <person name="Kono T."/>
            <person name="Mallez S."/>
            <person name="Becker A."/>
            <person name="Gohl D.M."/>
            <person name="Silverstein K.A.T."/>
            <person name="Koren S."/>
            <person name="Bechman K.B."/>
            <person name="Herman A."/>
            <person name="Abrahante J.E."/>
            <person name="Garbe J."/>
        </authorList>
    </citation>
    <scope>NUCLEOTIDE SEQUENCE</scope>
    <source>
        <strain evidence="1">Duluth1</strain>
        <tissue evidence="1">Whole animal</tissue>
    </source>
</reference>
<organism evidence="1 2">
    <name type="scientific">Dreissena polymorpha</name>
    <name type="common">Zebra mussel</name>
    <name type="synonym">Mytilus polymorpha</name>
    <dbReference type="NCBI Taxonomy" id="45954"/>
    <lineage>
        <taxon>Eukaryota</taxon>
        <taxon>Metazoa</taxon>
        <taxon>Spiralia</taxon>
        <taxon>Lophotrochozoa</taxon>
        <taxon>Mollusca</taxon>
        <taxon>Bivalvia</taxon>
        <taxon>Autobranchia</taxon>
        <taxon>Heteroconchia</taxon>
        <taxon>Euheterodonta</taxon>
        <taxon>Imparidentia</taxon>
        <taxon>Neoheterodontei</taxon>
        <taxon>Myida</taxon>
        <taxon>Dreissenoidea</taxon>
        <taxon>Dreissenidae</taxon>
        <taxon>Dreissena</taxon>
    </lineage>
</organism>
<proteinExistence type="predicted"/>
<gene>
    <name evidence="1" type="ORF">DPMN_093776</name>
</gene>
<reference evidence="1" key="1">
    <citation type="journal article" date="2019" name="bioRxiv">
        <title>The Genome of the Zebra Mussel, Dreissena polymorpha: A Resource for Invasive Species Research.</title>
        <authorList>
            <person name="McCartney M.A."/>
            <person name="Auch B."/>
            <person name="Kono T."/>
            <person name="Mallez S."/>
            <person name="Zhang Y."/>
            <person name="Obille A."/>
            <person name="Becker A."/>
            <person name="Abrahante J.E."/>
            <person name="Garbe J."/>
            <person name="Badalamenti J.P."/>
            <person name="Herman A."/>
            <person name="Mangelson H."/>
            <person name="Liachko I."/>
            <person name="Sullivan S."/>
            <person name="Sone E.D."/>
            <person name="Koren S."/>
            <person name="Silverstein K.A.T."/>
            <person name="Beckman K.B."/>
            <person name="Gohl D.M."/>
        </authorList>
    </citation>
    <scope>NUCLEOTIDE SEQUENCE</scope>
    <source>
        <strain evidence="1">Duluth1</strain>
        <tissue evidence="1">Whole animal</tissue>
    </source>
</reference>
<name>A0A9D4R174_DREPO</name>
<evidence type="ECO:0000313" key="1">
    <source>
        <dbReference type="EMBL" id="KAH3851296.1"/>
    </source>
</evidence>
<dbReference type="EMBL" id="JAIWYP010000003">
    <property type="protein sequence ID" value="KAH3851296.1"/>
    <property type="molecule type" value="Genomic_DNA"/>
</dbReference>
<dbReference type="Proteomes" id="UP000828390">
    <property type="component" value="Unassembled WGS sequence"/>
</dbReference>
<evidence type="ECO:0000313" key="2">
    <source>
        <dbReference type="Proteomes" id="UP000828390"/>
    </source>
</evidence>
<keyword evidence="2" id="KW-1185">Reference proteome</keyword>
<comment type="caution">
    <text evidence="1">The sequence shown here is derived from an EMBL/GenBank/DDBJ whole genome shotgun (WGS) entry which is preliminary data.</text>
</comment>